<name>A0A0R1H0K1_9LACO</name>
<dbReference type="AlphaFoldDB" id="A0A0R1H0K1"/>
<keyword evidence="1" id="KW-0472">Membrane</keyword>
<reference evidence="2 3" key="1">
    <citation type="journal article" date="2015" name="Genome Announc.">
        <title>Expanding the biotechnology potential of lactobacilli through comparative genomics of 213 strains and associated genera.</title>
        <authorList>
            <person name="Sun Z."/>
            <person name="Harris H.M."/>
            <person name="McCann A."/>
            <person name="Guo C."/>
            <person name="Argimon S."/>
            <person name="Zhang W."/>
            <person name="Yang X."/>
            <person name="Jeffery I.B."/>
            <person name="Cooney J.C."/>
            <person name="Kagawa T.F."/>
            <person name="Liu W."/>
            <person name="Song Y."/>
            <person name="Salvetti E."/>
            <person name="Wrobel A."/>
            <person name="Rasinkangas P."/>
            <person name="Parkhill J."/>
            <person name="Rea M.C."/>
            <person name="O'Sullivan O."/>
            <person name="Ritari J."/>
            <person name="Douillard F.P."/>
            <person name="Paul Ross R."/>
            <person name="Yang R."/>
            <person name="Briner A.E."/>
            <person name="Felis G.E."/>
            <person name="de Vos W.M."/>
            <person name="Barrangou R."/>
            <person name="Klaenhammer T.R."/>
            <person name="Caufield P.W."/>
            <person name="Cui Y."/>
            <person name="Zhang H."/>
            <person name="O'Toole P.W."/>
        </authorList>
    </citation>
    <scope>NUCLEOTIDE SEQUENCE [LARGE SCALE GENOMIC DNA]</scope>
    <source>
        <strain evidence="2 3">DSM 20003</strain>
    </source>
</reference>
<keyword evidence="1" id="KW-0812">Transmembrane</keyword>
<dbReference type="RefSeq" id="WP_057903851.1">
    <property type="nucleotide sequence ID" value="NZ_AZDA01000021.1"/>
</dbReference>
<dbReference type="PATRIC" id="fig|1423726.3.peg.1404"/>
<keyword evidence="3" id="KW-1185">Reference proteome</keyword>
<evidence type="ECO:0000313" key="2">
    <source>
        <dbReference type="EMBL" id="KRK40157.1"/>
    </source>
</evidence>
<dbReference type="EMBL" id="AZDA01000021">
    <property type="protein sequence ID" value="KRK40157.1"/>
    <property type="molecule type" value="Genomic_DNA"/>
</dbReference>
<sequence>MLQKCLFWGETVMEYLVLLLLGLLLYRPAAFSTLLFVLLGISVISSFALEFYDHFRQSKTALVQ</sequence>
<protein>
    <submittedName>
        <fullName evidence="2">Uncharacterized protein</fullName>
    </submittedName>
</protein>
<evidence type="ECO:0000256" key="1">
    <source>
        <dbReference type="SAM" id="Phobius"/>
    </source>
</evidence>
<evidence type="ECO:0000313" key="3">
    <source>
        <dbReference type="Proteomes" id="UP000051461"/>
    </source>
</evidence>
<feature type="transmembrane region" description="Helical" evidence="1">
    <location>
        <begin position="32"/>
        <end position="52"/>
    </location>
</feature>
<keyword evidence="1" id="KW-1133">Transmembrane helix</keyword>
<feature type="transmembrane region" description="Helical" evidence="1">
    <location>
        <begin position="7"/>
        <end position="26"/>
    </location>
</feature>
<comment type="caution">
    <text evidence="2">The sequence shown here is derived from an EMBL/GenBank/DDBJ whole genome shotgun (WGS) entry which is preliminary data.</text>
</comment>
<gene>
    <name evidence="2" type="ORF">FC07_GL001359</name>
</gene>
<dbReference type="Proteomes" id="UP000051461">
    <property type="component" value="Unassembled WGS sequence"/>
</dbReference>
<proteinExistence type="predicted"/>
<organism evidence="2 3">
    <name type="scientific">Loigolactobacillus bifermentans DSM 20003</name>
    <dbReference type="NCBI Taxonomy" id="1423726"/>
    <lineage>
        <taxon>Bacteria</taxon>
        <taxon>Bacillati</taxon>
        <taxon>Bacillota</taxon>
        <taxon>Bacilli</taxon>
        <taxon>Lactobacillales</taxon>
        <taxon>Lactobacillaceae</taxon>
        <taxon>Loigolactobacillus</taxon>
    </lineage>
</organism>
<accession>A0A0R1H0K1</accession>